<dbReference type="AlphaFoldDB" id="A0A1X0P9Q6"/>
<dbReference type="OrthoDB" id="3648309at2759"/>
<dbReference type="NCBIfam" id="NF038013">
    <property type="entry name" value="AceTr_1"/>
    <property type="match status" value="1"/>
</dbReference>
<evidence type="ECO:0000256" key="1">
    <source>
        <dbReference type="ARBA" id="ARBA00004141"/>
    </source>
</evidence>
<dbReference type="GO" id="GO:0005886">
    <property type="term" value="C:plasma membrane"/>
    <property type="evidence" value="ECO:0007669"/>
    <property type="project" value="TreeGrafter"/>
</dbReference>
<evidence type="ECO:0000256" key="5">
    <source>
        <dbReference type="ARBA" id="ARBA00023136"/>
    </source>
</evidence>
<dbReference type="InterPro" id="IPR047623">
    <property type="entry name" value="SatP"/>
</dbReference>
<comment type="subcellular location">
    <subcellularLocation>
        <location evidence="1">Membrane</location>
        <topology evidence="1">Multi-pass membrane protein</topology>
    </subcellularLocation>
</comment>
<evidence type="ECO:0000256" key="4">
    <source>
        <dbReference type="ARBA" id="ARBA00022989"/>
    </source>
</evidence>
<dbReference type="EMBL" id="NBCO01000001">
    <property type="protein sequence ID" value="ORC93329.1"/>
    <property type="molecule type" value="Genomic_DNA"/>
</dbReference>
<dbReference type="STRING" id="67003.A0A1X0P9Q6"/>
<dbReference type="GeneID" id="39980667"/>
<dbReference type="InterPro" id="IPR047622">
    <property type="entry name" value="GPR1_FUN34_YAAH"/>
</dbReference>
<protein>
    <submittedName>
        <fullName evidence="7">Putative GTP-binding protein typA/BipA-like</fullName>
    </submittedName>
</protein>
<feature type="transmembrane region" description="Helical" evidence="6">
    <location>
        <begin position="218"/>
        <end position="239"/>
    </location>
</feature>
<accession>A0A1X0P9Q6</accession>
<reference evidence="7 8" key="1">
    <citation type="submission" date="2017-03" db="EMBL/GenBank/DDBJ databases">
        <title>An alternative strategy for trypanosome survival in the mammalian bloodstream revealed through genome and transcriptome analysis of the ubiquitous bovine parasite Trypanosoma (Megatrypanum) theileri.</title>
        <authorList>
            <person name="Kelly S."/>
            <person name="Ivens A."/>
            <person name="Mott A."/>
            <person name="O'Neill E."/>
            <person name="Emms D."/>
            <person name="Macleod O."/>
            <person name="Voorheis P."/>
            <person name="Matthews J."/>
            <person name="Matthews K."/>
            <person name="Carrington M."/>
        </authorList>
    </citation>
    <scope>NUCLEOTIDE SEQUENCE [LARGE SCALE GENOMIC DNA]</scope>
    <source>
        <strain evidence="7">Edinburgh</strain>
    </source>
</reference>
<dbReference type="GO" id="GO:0015360">
    <property type="term" value="F:acetate:proton symporter activity"/>
    <property type="evidence" value="ECO:0007669"/>
    <property type="project" value="TreeGrafter"/>
</dbReference>
<dbReference type="PROSITE" id="PS01114">
    <property type="entry name" value="GPR1_FUN34_YAAH"/>
    <property type="match status" value="1"/>
</dbReference>
<evidence type="ECO:0000256" key="3">
    <source>
        <dbReference type="ARBA" id="ARBA00022692"/>
    </source>
</evidence>
<dbReference type="GO" id="GO:0071422">
    <property type="term" value="P:succinate transmembrane transport"/>
    <property type="evidence" value="ECO:0007669"/>
    <property type="project" value="TreeGrafter"/>
</dbReference>
<dbReference type="Pfam" id="PF01184">
    <property type="entry name" value="Gpr1_Fun34_YaaH"/>
    <property type="match status" value="1"/>
</dbReference>
<keyword evidence="8" id="KW-1185">Reference proteome</keyword>
<sequence>MGPEVKMTEVRMTEPQERKAFIQGEKDEVDLSIDKSSQRQSSLELDYARVLNPAERPVQQNMASAKVANPAPLGLLGFGLTTILLNIHNTGLFPLETAVVGMGICFGGIAQFIAGLLEFYRGNTFAYVAFTSYGSFWVSLVCLWMLKNNVTNPGVAVRPTDSTYLASYLLLWGIFTLTMFFGTLRSNLVLMFVFGSLVILFALLSAGNFAKSPTTLKVAGYEGIVCGISAFYLAIAEVVNEVYESNILPIGKVDLVHLCRQRRAAKSKRARHSV</sequence>
<dbReference type="VEuPathDB" id="TriTrypDB:TM35_000012060"/>
<feature type="transmembrane region" description="Helical" evidence="6">
    <location>
        <begin position="162"/>
        <end position="181"/>
    </location>
</feature>
<keyword evidence="4 6" id="KW-1133">Transmembrane helix</keyword>
<dbReference type="PANTHER" id="PTHR30178:SF3">
    <property type="entry name" value="SUCCINATE-ACETATE_PROTON SYMPORTER SATP"/>
    <property type="match status" value="1"/>
</dbReference>
<dbReference type="Proteomes" id="UP000192257">
    <property type="component" value="Unassembled WGS sequence"/>
</dbReference>
<feature type="transmembrane region" description="Helical" evidence="6">
    <location>
        <begin position="67"/>
        <end position="87"/>
    </location>
</feature>
<name>A0A1X0P9Q6_9TRYP</name>
<evidence type="ECO:0000313" key="8">
    <source>
        <dbReference type="Proteomes" id="UP000192257"/>
    </source>
</evidence>
<evidence type="ECO:0000256" key="6">
    <source>
        <dbReference type="SAM" id="Phobius"/>
    </source>
</evidence>
<dbReference type="RefSeq" id="XP_028887395.1">
    <property type="nucleotide sequence ID" value="XM_029020887.1"/>
</dbReference>
<evidence type="ECO:0000313" key="7">
    <source>
        <dbReference type="EMBL" id="ORC93329.1"/>
    </source>
</evidence>
<feature type="transmembrane region" description="Helical" evidence="6">
    <location>
        <begin position="188"/>
        <end position="206"/>
    </location>
</feature>
<comment type="similarity">
    <text evidence="2">Belongs to the acetate uptake transporter (AceTr) (TC 2.A.96) family.</text>
</comment>
<feature type="transmembrane region" description="Helical" evidence="6">
    <location>
        <begin position="99"/>
        <end position="117"/>
    </location>
</feature>
<comment type="caution">
    <text evidence="7">The sequence shown here is derived from an EMBL/GenBank/DDBJ whole genome shotgun (WGS) entry which is preliminary data.</text>
</comment>
<dbReference type="InterPro" id="IPR000791">
    <property type="entry name" value="Gpr1/Fun34/SatP-like"/>
</dbReference>
<organism evidence="7 8">
    <name type="scientific">Trypanosoma theileri</name>
    <dbReference type="NCBI Taxonomy" id="67003"/>
    <lineage>
        <taxon>Eukaryota</taxon>
        <taxon>Discoba</taxon>
        <taxon>Euglenozoa</taxon>
        <taxon>Kinetoplastea</taxon>
        <taxon>Metakinetoplastina</taxon>
        <taxon>Trypanosomatida</taxon>
        <taxon>Trypanosomatidae</taxon>
        <taxon>Trypanosoma</taxon>
    </lineage>
</organism>
<proteinExistence type="inferred from homology"/>
<feature type="transmembrane region" description="Helical" evidence="6">
    <location>
        <begin position="124"/>
        <end position="146"/>
    </location>
</feature>
<evidence type="ECO:0000256" key="2">
    <source>
        <dbReference type="ARBA" id="ARBA00005587"/>
    </source>
</evidence>
<dbReference type="PANTHER" id="PTHR30178">
    <property type="entry name" value="INNER MEMBRANE PROTEIN YAAH"/>
    <property type="match status" value="1"/>
</dbReference>
<gene>
    <name evidence="7" type="ORF">TM35_000012060</name>
</gene>
<keyword evidence="3 6" id="KW-0812">Transmembrane</keyword>
<keyword evidence="5 6" id="KW-0472">Membrane</keyword>